<sequence length="293" mass="31772">MGSLVTRVRTTMALFAHRRARTMLDGQYGSAFRGRSLDFDDLRAYIPGDDVRDIDWKATARVGAPLVTRYEALRRQNVLLVADTGRNMSALARGGGPKKEIALLALGVIGWLAQRHGDRVALVAGDAASSQSVAPRSGEAHLERLLRAFDGAAGPGSGPSDLTAQLDHAVRTVRARGLMFVVADEAAFDERDAALVRRLAVQHEILWLTVRDAELAGAGAPGRARDVADGGLLLSLLARAPEVEEDYRRLMAERTAARAGALRRLGIAEVHADTPEDVIPALFRLLERHRRAR</sequence>
<feature type="domain" description="DUF58" evidence="1">
    <location>
        <begin position="41"/>
        <end position="214"/>
    </location>
</feature>
<dbReference type="Proteomes" id="UP001422074">
    <property type="component" value="Unassembled WGS sequence"/>
</dbReference>
<evidence type="ECO:0000259" key="1">
    <source>
        <dbReference type="Pfam" id="PF01882"/>
    </source>
</evidence>
<keyword evidence="3" id="KW-1185">Reference proteome</keyword>
<dbReference type="RefSeq" id="WP_345884833.1">
    <property type="nucleotide sequence ID" value="NZ_JBDFRB010000006.1"/>
</dbReference>
<gene>
    <name evidence="2" type="ORF">ABCQ75_08915</name>
</gene>
<dbReference type="PANTHER" id="PTHR33608:SF6">
    <property type="entry name" value="BLL2464 PROTEIN"/>
    <property type="match status" value="1"/>
</dbReference>
<name>A0ABU9WZN5_9MICC</name>
<dbReference type="Pfam" id="PF01882">
    <property type="entry name" value="DUF58"/>
    <property type="match status" value="1"/>
</dbReference>
<reference evidence="2 3" key="1">
    <citation type="submission" date="2024-05" db="EMBL/GenBank/DDBJ databases">
        <title>Sinomonas sp. nov., isolated from a waste landfill.</title>
        <authorList>
            <person name="Zhao Y."/>
        </authorList>
    </citation>
    <scope>NUCLEOTIDE SEQUENCE [LARGE SCALE GENOMIC DNA]</scope>
    <source>
        <strain evidence="2 3">CCTCC AB2014300</strain>
    </source>
</reference>
<organism evidence="2 3">
    <name type="scientific">Sinomonas halotolerans</name>
    <dbReference type="NCBI Taxonomy" id="1644133"/>
    <lineage>
        <taxon>Bacteria</taxon>
        <taxon>Bacillati</taxon>
        <taxon>Actinomycetota</taxon>
        <taxon>Actinomycetes</taxon>
        <taxon>Micrococcales</taxon>
        <taxon>Micrococcaceae</taxon>
        <taxon>Sinomonas</taxon>
    </lineage>
</organism>
<accession>A0ABU9WZN5</accession>
<comment type="caution">
    <text evidence="2">The sequence shown here is derived from an EMBL/GenBank/DDBJ whole genome shotgun (WGS) entry which is preliminary data.</text>
</comment>
<proteinExistence type="predicted"/>
<evidence type="ECO:0000313" key="2">
    <source>
        <dbReference type="EMBL" id="MEN2744663.1"/>
    </source>
</evidence>
<protein>
    <submittedName>
        <fullName evidence="2">DUF58 domain-containing protein</fullName>
    </submittedName>
</protein>
<evidence type="ECO:0000313" key="3">
    <source>
        <dbReference type="Proteomes" id="UP001422074"/>
    </source>
</evidence>
<dbReference type="EMBL" id="JBDFRB010000006">
    <property type="protein sequence ID" value="MEN2744663.1"/>
    <property type="molecule type" value="Genomic_DNA"/>
</dbReference>
<dbReference type="InterPro" id="IPR002881">
    <property type="entry name" value="DUF58"/>
</dbReference>
<dbReference type="PANTHER" id="PTHR33608">
    <property type="entry name" value="BLL2464 PROTEIN"/>
    <property type="match status" value="1"/>
</dbReference>